<reference evidence="2 3" key="1">
    <citation type="journal article" date="2016" name="Front. Microbiol.">
        <title>Genome and transcriptome sequences reveal the specific parasitism of the nematophagous Purpureocillium lilacinum 36-1.</title>
        <authorList>
            <person name="Xie J."/>
            <person name="Li S."/>
            <person name="Mo C."/>
            <person name="Xiao X."/>
            <person name="Peng D."/>
            <person name="Wang G."/>
            <person name="Xiao Y."/>
        </authorList>
    </citation>
    <scope>NUCLEOTIDE SEQUENCE [LARGE SCALE GENOMIC DNA]</scope>
    <source>
        <strain evidence="2 3">36-1</strain>
    </source>
</reference>
<feature type="region of interest" description="Disordered" evidence="1">
    <location>
        <begin position="99"/>
        <end position="121"/>
    </location>
</feature>
<evidence type="ECO:0000313" key="3">
    <source>
        <dbReference type="Proteomes" id="UP000245956"/>
    </source>
</evidence>
<sequence length="191" mass="20373">MLLACPSHSSPPVSRASCVIDSPATRQVFVLRPLGTGRAVLCLAGPVHFYSKVAGACRMACRQPVARAHTQTPRTATGRVAAAAAASARQTAPRETVRLSASCTTARTPRKPELRMEPPDKAGKLQALTTPEDIQCISRQTPTRKASHTTLTVQFTNSYRMPVPGISCDPDMRWTHAPVAEPPPAGPMEPA</sequence>
<name>A0A2U3E236_PURLI</name>
<accession>A0A2U3E236</accession>
<evidence type="ECO:0000256" key="1">
    <source>
        <dbReference type="SAM" id="MobiDB-lite"/>
    </source>
</evidence>
<organism evidence="2 3">
    <name type="scientific">Purpureocillium lilacinum</name>
    <name type="common">Paecilomyces lilacinus</name>
    <dbReference type="NCBI Taxonomy" id="33203"/>
    <lineage>
        <taxon>Eukaryota</taxon>
        <taxon>Fungi</taxon>
        <taxon>Dikarya</taxon>
        <taxon>Ascomycota</taxon>
        <taxon>Pezizomycotina</taxon>
        <taxon>Sordariomycetes</taxon>
        <taxon>Hypocreomycetidae</taxon>
        <taxon>Hypocreales</taxon>
        <taxon>Ophiocordycipitaceae</taxon>
        <taxon>Purpureocillium</taxon>
    </lineage>
</organism>
<dbReference type="EMBL" id="LCWV01000014">
    <property type="protein sequence ID" value="PWI68536.1"/>
    <property type="molecule type" value="Genomic_DNA"/>
</dbReference>
<comment type="caution">
    <text evidence="2">The sequence shown here is derived from an EMBL/GenBank/DDBJ whole genome shotgun (WGS) entry which is preliminary data.</text>
</comment>
<dbReference type="Proteomes" id="UP000245956">
    <property type="component" value="Unassembled WGS sequence"/>
</dbReference>
<gene>
    <name evidence="2" type="ORF">PCL_01625</name>
</gene>
<protein>
    <submittedName>
        <fullName evidence="2">Uncharacterized protein</fullName>
    </submittedName>
</protein>
<evidence type="ECO:0000313" key="2">
    <source>
        <dbReference type="EMBL" id="PWI68536.1"/>
    </source>
</evidence>
<feature type="compositionally biased region" description="Basic and acidic residues" evidence="1">
    <location>
        <begin position="110"/>
        <end position="121"/>
    </location>
</feature>
<dbReference type="AlphaFoldDB" id="A0A2U3E236"/>
<proteinExistence type="predicted"/>